<name>A0ABY9M003_9BURK</name>
<dbReference type="EMBL" id="CP132976">
    <property type="protein sequence ID" value="WMD20346.1"/>
    <property type="molecule type" value="Genomic_DNA"/>
</dbReference>
<keyword evidence="2" id="KW-0812">Transmembrane</keyword>
<dbReference type="RefSeq" id="WP_306943451.1">
    <property type="nucleotide sequence ID" value="NZ_CP132976.1"/>
</dbReference>
<dbReference type="SUPFAM" id="SSF56954">
    <property type="entry name" value="Outer membrane efflux proteins (OEP)"/>
    <property type="match status" value="1"/>
</dbReference>
<reference evidence="3 4" key="1">
    <citation type="submission" date="2023-08" db="EMBL/GenBank/DDBJ databases">
        <title>Achromobacter seleniivolatilans sp. nov., isolated from seleniferous soil.</title>
        <authorList>
            <person name="Zhang S."/>
            <person name="Li K."/>
            <person name="Peng J."/>
            <person name="Zhao Q."/>
            <person name="Wang H."/>
            <person name="Guo Y."/>
        </authorList>
    </citation>
    <scope>NUCLEOTIDE SEQUENCE [LARGE SCALE GENOMIC DNA]</scope>
    <source>
        <strain evidence="3 4">R39</strain>
    </source>
</reference>
<dbReference type="PANTHER" id="PTHR30203">
    <property type="entry name" value="OUTER MEMBRANE CATION EFFLUX PROTEIN"/>
    <property type="match status" value="1"/>
</dbReference>
<gene>
    <name evidence="3" type="ORF">RAS12_27695</name>
</gene>
<feature type="chain" id="PRO_5044994161" evidence="2">
    <location>
        <begin position="25"/>
        <end position="490"/>
    </location>
</feature>
<comment type="subcellular location">
    <subcellularLocation>
        <location evidence="2">Cell membrane</location>
        <topology evidence="2">Lipid-anchor</topology>
    </subcellularLocation>
</comment>
<organism evidence="3 4">
    <name type="scientific">Achromobacter seleniivolatilans</name>
    <dbReference type="NCBI Taxonomy" id="3047478"/>
    <lineage>
        <taxon>Bacteria</taxon>
        <taxon>Pseudomonadati</taxon>
        <taxon>Pseudomonadota</taxon>
        <taxon>Betaproteobacteria</taxon>
        <taxon>Burkholderiales</taxon>
        <taxon>Alcaligenaceae</taxon>
        <taxon>Achromobacter</taxon>
    </lineage>
</organism>
<dbReference type="NCBIfam" id="TIGR01845">
    <property type="entry name" value="outer_NodT"/>
    <property type="match status" value="1"/>
</dbReference>
<evidence type="ECO:0000313" key="3">
    <source>
        <dbReference type="EMBL" id="WMD20346.1"/>
    </source>
</evidence>
<keyword evidence="2" id="KW-0732">Signal</keyword>
<evidence type="ECO:0000256" key="2">
    <source>
        <dbReference type="RuleBase" id="RU362097"/>
    </source>
</evidence>
<protein>
    <submittedName>
        <fullName evidence="3">Efflux transporter outer membrane subunit</fullName>
    </submittedName>
</protein>
<dbReference type="InterPro" id="IPR003423">
    <property type="entry name" value="OMP_efflux"/>
</dbReference>
<accession>A0ABY9M003</accession>
<keyword evidence="2" id="KW-0564">Palmitate</keyword>
<dbReference type="InterPro" id="IPR010131">
    <property type="entry name" value="MdtP/NodT-like"/>
</dbReference>
<proteinExistence type="inferred from homology"/>
<keyword evidence="2" id="KW-0449">Lipoprotein</keyword>
<evidence type="ECO:0000256" key="1">
    <source>
        <dbReference type="ARBA" id="ARBA00007613"/>
    </source>
</evidence>
<keyword evidence="2" id="KW-1134">Transmembrane beta strand</keyword>
<dbReference type="PANTHER" id="PTHR30203:SF25">
    <property type="entry name" value="OUTER MEMBRANE PROTEIN-RELATED"/>
    <property type="match status" value="1"/>
</dbReference>
<dbReference type="Gene3D" id="1.20.1600.10">
    <property type="entry name" value="Outer membrane efflux proteins (OEP)"/>
    <property type="match status" value="1"/>
</dbReference>
<dbReference type="Pfam" id="PF02321">
    <property type="entry name" value="OEP"/>
    <property type="match status" value="2"/>
</dbReference>
<keyword evidence="4" id="KW-1185">Reference proteome</keyword>
<feature type="signal peptide" evidence="2">
    <location>
        <begin position="1"/>
        <end position="24"/>
    </location>
</feature>
<dbReference type="Gene3D" id="2.20.200.10">
    <property type="entry name" value="Outer membrane efflux proteins (OEP)"/>
    <property type="match status" value="1"/>
</dbReference>
<dbReference type="Proteomes" id="UP001234798">
    <property type="component" value="Chromosome"/>
</dbReference>
<evidence type="ECO:0000313" key="4">
    <source>
        <dbReference type="Proteomes" id="UP001234798"/>
    </source>
</evidence>
<keyword evidence="2" id="KW-0472">Membrane</keyword>
<sequence length="490" mass="52426">MIPLSLSRLLAIAVALTLSGCAVGPDFQAPQAQLPAQWRDRDTGHAPSLPVDQEINIAWWESFGDPLLSTLIAEATDANLDVQIAHQHLLQSRAALGIVEANALPSVDARAGYTLSQNSQAGLADPSGRNGKSSFNLWQAGVDASWELDLWGRVRREVEQSGALSQAAQEAQHGVVLSIRAETARNYILLRGTQNQLAVLRLTLDNANHNLELTRMRRREGVATELDVSQADAQAAAIEAAVPPLALRVDQLMNALAMLLEQPPHALHERLSAIGPIPGGPVRVPVGLPSELAQRRPDIRQAEARLHAAVAGIGVAEGDFYPRITLSGNLGLQALQLNNLDSDRAGMFGVGPALRIPLFEGGRLRGRLRLRKSQAQEAALIFQKTVLRAWHEVDNAMTAYQAQQTASASLQRASDSARRALRNAQRQYAAGASDFVNVLSAQNAVLASDQARVSTQAAVSLALVDLYRSLGGGWQSASRPAVTSDTSASP</sequence>
<comment type="similarity">
    <text evidence="1 2">Belongs to the outer membrane factor (OMF) (TC 1.B.17) family.</text>
</comment>